<dbReference type="SUPFAM" id="SSF47226">
    <property type="entry name" value="Histidine-containing phosphotransfer domain, HPT domain"/>
    <property type="match status" value="1"/>
</dbReference>
<dbReference type="InterPro" id="IPR036890">
    <property type="entry name" value="HATPase_C_sf"/>
</dbReference>
<gene>
    <name evidence="20" type="ORF">EC912_1046</name>
</gene>
<dbReference type="CDD" id="cd17546">
    <property type="entry name" value="REC_hyHK_CKI1_RcsC-like"/>
    <property type="match status" value="1"/>
</dbReference>
<dbReference type="PROSITE" id="PS50894">
    <property type="entry name" value="HPT"/>
    <property type="match status" value="1"/>
</dbReference>
<dbReference type="Gene3D" id="1.20.120.160">
    <property type="entry name" value="HPT domain"/>
    <property type="match status" value="1"/>
</dbReference>
<name>A0A4R3YRZ0_9GAMM</name>
<evidence type="ECO:0000256" key="2">
    <source>
        <dbReference type="ARBA" id="ARBA00004429"/>
    </source>
</evidence>
<dbReference type="GO" id="GO:0009927">
    <property type="term" value="F:histidine phosphotransfer kinase activity"/>
    <property type="evidence" value="ECO:0007669"/>
    <property type="project" value="TreeGrafter"/>
</dbReference>
<feature type="domain" description="Response regulatory" evidence="18">
    <location>
        <begin position="468"/>
        <end position="585"/>
    </location>
</feature>
<dbReference type="SMART" id="SM00448">
    <property type="entry name" value="REC"/>
    <property type="match status" value="1"/>
</dbReference>
<dbReference type="PROSITE" id="PS50109">
    <property type="entry name" value="HIS_KIN"/>
    <property type="match status" value="1"/>
</dbReference>
<keyword evidence="10" id="KW-0067">ATP-binding</keyword>
<keyword evidence="7" id="KW-0808">Transferase</keyword>
<dbReference type="Pfam" id="PF00072">
    <property type="entry name" value="Response_reg"/>
    <property type="match status" value="1"/>
</dbReference>
<dbReference type="EMBL" id="SMCS01000004">
    <property type="protein sequence ID" value="TCV93813.1"/>
    <property type="molecule type" value="Genomic_DNA"/>
</dbReference>
<evidence type="ECO:0000256" key="4">
    <source>
        <dbReference type="ARBA" id="ARBA00022475"/>
    </source>
</evidence>
<keyword evidence="4" id="KW-1003">Cell membrane</keyword>
<feature type="modified residue" description="Phosphohistidine" evidence="14">
    <location>
        <position position="661"/>
    </location>
</feature>
<dbReference type="Proteomes" id="UP000295645">
    <property type="component" value="Unassembled WGS sequence"/>
</dbReference>
<dbReference type="PROSITE" id="PS50110">
    <property type="entry name" value="RESPONSE_REGULATORY"/>
    <property type="match status" value="1"/>
</dbReference>
<dbReference type="InterPro" id="IPR003661">
    <property type="entry name" value="HisK_dim/P_dom"/>
</dbReference>
<evidence type="ECO:0000256" key="8">
    <source>
        <dbReference type="ARBA" id="ARBA00022692"/>
    </source>
</evidence>
<feature type="transmembrane region" description="Helical" evidence="16">
    <location>
        <begin position="108"/>
        <end position="136"/>
    </location>
</feature>
<dbReference type="InterPro" id="IPR005467">
    <property type="entry name" value="His_kinase_dom"/>
</dbReference>
<evidence type="ECO:0000256" key="13">
    <source>
        <dbReference type="ARBA" id="ARBA00023136"/>
    </source>
</evidence>
<evidence type="ECO:0000259" key="19">
    <source>
        <dbReference type="PROSITE" id="PS50894"/>
    </source>
</evidence>
<dbReference type="Pfam" id="PF00512">
    <property type="entry name" value="HisKA"/>
    <property type="match status" value="1"/>
</dbReference>
<proteinExistence type="predicted"/>
<dbReference type="InterPro" id="IPR011006">
    <property type="entry name" value="CheY-like_superfamily"/>
</dbReference>
<evidence type="ECO:0000256" key="15">
    <source>
        <dbReference type="PROSITE-ProRule" id="PRU00169"/>
    </source>
</evidence>
<sequence length="725" mass="78201">MGIDRGNAGEVAESALLVDVATRLRHPRIDRIVASFREHHVSVMRAVLLGLTTIWTAYWLNGSQLPMKADAHSAFPLAMALFVLSVVWMLCIRAAWLRDSTRVDAVGVIANFVMTGALLKAGFMLVITLSAVLPFLSVAVGARYGRRPFIASIGASLIILGVSAPAGYWISRPAYALYALALVIILPITIFRMMDALRVVSVEAIASREAQHRFISMMSHEMRTPLNTVIHSAALIDTGAMAEDQRRLVALLASNANALLHRVNAVLDVASFNGGRLTLRHQSFTFDEVLATVRDVCRSHAVEKNISLSLVCAPVANGVFKGDPGRIEQVLSNLVSNAVKFTPTGGRVEVAITLSASPGGMGDSILCTVADTGVGIADEDKARIFRPFHQVSGGAARTNDGVGLGLYIVRSVSDQMNGALDVADRAGGGSIFSWRFPLVRAPVGTKASSELSVADRLDEHRARVPALECLVVDDNASNCEIIGRILHRAGHIATFSTNGNQAVECIAAHSFDVVFMDLHMPGGSGWDVIRRIEHAASASRMPPIVMLSADSSQDAIRMAFKGGARAYLTKPIPTARLLDVLESIAEERRLERFSRTWQPAIDPPVGRRGDAVPLEDMRELVSPRELRQFVDLCDDAMRTHGKSLRDALTRGEYPDASEALHSLKNVVGNLGVPGATRVCDDLGVLIDAGTGMAGAIFELDSLLRSAHRFVEEQRLRLNEASRADA</sequence>
<protein>
    <recommendedName>
        <fullName evidence="3">histidine kinase</fullName>
        <ecNumber evidence="3">2.7.13.3</ecNumber>
    </recommendedName>
</protein>
<feature type="domain" description="Histidine kinase" evidence="17">
    <location>
        <begin position="217"/>
        <end position="440"/>
    </location>
</feature>
<evidence type="ECO:0000313" key="21">
    <source>
        <dbReference type="Proteomes" id="UP000295645"/>
    </source>
</evidence>
<feature type="transmembrane region" description="Helical" evidence="16">
    <location>
        <begin position="43"/>
        <end position="61"/>
    </location>
</feature>
<evidence type="ECO:0000313" key="20">
    <source>
        <dbReference type="EMBL" id="TCV93813.1"/>
    </source>
</evidence>
<organism evidence="20 21">
    <name type="scientific">Luteibacter rhizovicinus</name>
    <dbReference type="NCBI Taxonomy" id="242606"/>
    <lineage>
        <taxon>Bacteria</taxon>
        <taxon>Pseudomonadati</taxon>
        <taxon>Pseudomonadota</taxon>
        <taxon>Gammaproteobacteria</taxon>
        <taxon>Lysobacterales</taxon>
        <taxon>Rhodanobacteraceae</taxon>
        <taxon>Luteibacter</taxon>
    </lineage>
</organism>
<dbReference type="Gene3D" id="1.10.287.130">
    <property type="match status" value="1"/>
</dbReference>
<dbReference type="SMART" id="SM00388">
    <property type="entry name" value="HisKA"/>
    <property type="match status" value="1"/>
</dbReference>
<evidence type="ECO:0000256" key="9">
    <source>
        <dbReference type="ARBA" id="ARBA00022777"/>
    </source>
</evidence>
<evidence type="ECO:0000259" key="17">
    <source>
        <dbReference type="PROSITE" id="PS50109"/>
    </source>
</evidence>
<dbReference type="OrthoDB" id="9797243at2"/>
<evidence type="ECO:0000256" key="14">
    <source>
        <dbReference type="PROSITE-ProRule" id="PRU00110"/>
    </source>
</evidence>
<evidence type="ECO:0000256" key="5">
    <source>
        <dbReference type="ARBA" id="ARBA00022519"/>
    </source>
</evidence>
<dbReference type="Pfam" id="PF02518">
    <property type="entry name" value="HATPase_c"/>
    <property type="match status" value="1"/>
</dbReference>
<dbReference type="AlphaFoldDB" id="A0A4R3YRZ0"/>
<evidence type="ECO:0000256" key="7">
    <source>
        <dbReference type="ARBA" id="ARBA00022679"/>
    </source>
</evidence>
<dbReference type="SUPFAM" id="SSF52172">
    <property type="entry name" value="CheY-like"/>
    <property type="match status" value="1"/>
</dbReference>
<dbReference type="InterPro" id="IPR004358">
    <property type="entry name" value="Sig_transdc_His_kin-like_C"/>
</dbReference>
<evidence type="ECO:0000256" key="16">
    <source>
        <dbReference type="SAM" id="Phobius"/>
    </source>
</evidence>
<dbReference type="EC" id="2.7.13.3" evidence="3"/>
<keyword evidence="11 16" id="KW-1133">Transmembrane helix</keyword>
<keyword evidence="21" id="KW-1185">Reference proteome</keyword>
<dbReference type="InterPro" id="IPR003594">
    <property type="entry name" value="HATPase_dom"/>
</dbReference>
<dbReference type="PANTHER" id="PTHR43047">
    <property type="entry name" value="TWO-COMPONENT HISTIDINE PROTEIN KINASE"/>
    <property type="match status" value="1"/>
</dbReference>
<keyword evidence="12" id="KW-0902">Two-component regulatory system</keyword>
<keyword evidence="5" id="KW-0997">Cell inner membrane</keyword>
<keyword evidence="8 16" id="KW-0812">Transmembrane</keyword>
<feature type="transmembrane region" description="Helical" evidence="16">
    <location>
        <begin position="148"/>
        <end position="169"/>
    </location>
</feature>
<dbReference type="SMART" id="SM00387">
    <property type="entry name" value="HATPase_c"/>
    <property type="match status" value="1"/>
</dbReference>
<evidence type="ECO:0000259" key="18">
    <source>
        <dbReference type="PROSITE" id="PS50110"/>
    </source>
</evidence>
<dbReference type="SUPFAM" id="SSF55874">
    <property type="entry name" value="ATPase domain of HSP90 chaperone/DNA topoisomerase II/histidine kinase"/>
    <property type="match status" value="1"/>
</dbReference>
<dbReference type="SUPFAM" id="SSF47384">
    <property type="entry name" value="Homodimeric domain of signal transducing histidine kinase"/>
    <property type="match status" value="1"/>
</dbReference>
<dbReference type="Gene3D" id="3.40.50.2300">
    <property type="match status" value="1"/>
</dbReference>
<dbReference type="InterPro" id="IPR036641">
    <property type="entry name" value="HPT_dom_sf"/>
</dbReference>
<dbReference type="InterPro" id="IPR008207">
    <property type="entry name" value="Sig_transdc_His_kin_Hpt_dom"/>
</dbReference>
<evidence type="ECO:0000256" key="1">
    <source>
        <dbReference type="ARBA" id="ARBA00000085"/>
    </source>
</evidence>
<dbReference type="PRINTS" id="PR00344">
    <property type="entry name" value="BCTRLSENSOR"/>
</dbReference>
<evidence type="ECO:0000256" key="10">
    <source>
        <dbReference type="ARBA" id="ARBA00022840"/>
    </source>
</evidence>
<evidence type="ECO:0000256" key="11">
    <source>
        <dbReference type="ARBA" id="ARBA00022989"/>
    </source>
</evidence>
<evidence type="ECO:0000256" key="3">
    <source>
        <dbReference type="ARBA" id="ARBA00012438"/>
    </source>
</evidence>
<feature type="transmembrane region" description="Helical" evidence="16">
    <location>
        <begin position="175"/>
        <end position="194"/>
    </location>
</feature>
<feature type="modified residue" description="4-aspartylphosphate" evidence="15">
    <location>
        <position position="517"/>
    </location>
</feature>
<comment type="caution">
    <text evidence="20">The sequence shown here is derived from an EMBL/GenBank/DDBJ whole genome shotgun (WGS) entry which is preliminary data.</text>
</comment>
<reference evidence="20 21" key="1">
    <citation type="submission" date="2019-03" db="EMBL/GenBank/DDBJ databases">
        <title>Above-ground endophytic microbial communities from plants in different locations in the United States.</title>
        <authorList>
            <person name="Frank C."/>
        </authorList>
    </citation>
    <scope>NUCLEOTIDE SEQUENCE [LARGE SCALE GENOMIC DNA]</scope>
    <source>
        <strain evidence="20 21">LP_13_YM</strain>
    </source>
</reference>
<dbReference type="GO" id="GO:0005886">
    <property type="term" value="C:plasma membrane"/>
    <property type="evidence" value="ECO:0007669"/>
    <property type="project" value="UniProtKB-SubCell"/>
</dbReference>
<keyword evidence="13 16" id="KW-0472">Membrane</keyword>
<dbReference type="InterPro" id="IPR036097">
    <property type="entry name" value="HisK_dim/P_sf"/>
</dbReference>
<comment type="catalytic activity">
    <reaction evidence="1">
        <text>ATP + protein L-histidine = ADP + protein N-phospho-L-histidine.</text>
        <dbReference type="EC" id="2.7.13.3"/>
    </reaction>
</comment>
<comment type="subcellular location">
    <subcellularLocation>
        <location evidence="2">Cell inner membrane</location>
        <topology evidence="2">Multi-pass membrane protein</topology>
    </subcellularLocation>
</comment>
<dbReference type="GO" id="GO:0000155">
    <property type="term" value="F:phosphorelay sensor kinase activity"/>
    <property type="evidence" value="ECO:0007669"/>
    <property type="project" value="InterPro"/>
</dbReference>
<keyword evidence="10" id="KW-0547">Nucleotide-binding</keyword>
<feature type="transmembrane region" description="Helical" evidence="16">
    <location>
        <begin position="73"/>
        <end position="96"/>
    </location>
</feature>
<feature type="domain" description="HPt" evidence="19">
    <location>
        <begin position="622"/>
        <end position="720"/>
    </location>
</feature>
<evidence type="ECO:0000256" key="12">
    <source>
        <dbReference type="ARBA" id="ARBA00023012"/>
    </source>
</evidence>
<dbReference type="Gene3D" id="3.30.565.10">
    <property type="entry name" value="Histidine kinase-like ATPase, C-terminal domain"/>
    <property type="match status" value="1"/>
</dbReference>
<keyword evidence="9 20" id="KW-0418">Kinase</keyword>
<dbReference type="InterPro" id="IPR001789">
    <property type="entry name" value="Sig_transdc_resp-reg_receiver"/>
</dbReference>
<dbReference type="CDD" id="cd00082">
    <property type="entry name" value="HisKA"/>
    <property type="match status" value="1"/>
</dbReference>
<keyword evidence="6 15" id="KW-0597">Phosphoprotein</keyword>
<evidence type="ECO:0000256" key="6">
    <source>
        <dbReference type="ARBA" id="ARBA00022553"/>
    </source>
</evidence>
<accession>A0A4R3YRZ0</accession>
<dbReference type="PANTHER" id="PTHR43047:SF72">
    <property type="entry name" value="OSMOSENSING HISTIDINE PROTEIN KINASE SLN1"/>
    <property type="match status" value="1"/>
</dbReference>